<reference evidence="1 2" key="1">
    <citation type="journal article" date="2023" name="ACS Omega">
        <title>Identification of the Neoaspergillic Acid Biosynthesis Gene Cluster by Establishing an In Vitro CRISPR-Ribonucleoprotein Genetic System in Aspergillus melleus.</title>
        <authorList>
            <person name="Yuan B."/>
            <person name="Grau M.F."/>
            <person name="Murata R.M."/>
            <person name="Torok T."/>
            <person name="Venkateswaran K."/>
            <person name="Stajich J.E."/>
            <person name="Wang C.C.C."/>
        </authorList>
    </citation>
    <scope>NUCLEOTIDE SEQUENCE [LARGE SCALE GENOMIC DNA]</scope>
    <source>
        <strain evidence="1 2">IMV 1140</strain>
    </source>
</reference>
<dbReference type="EMBL" id="JAOPJF010000058">
    <property type="protein sequence ID" value="KAK1141887.1"/>
    <property type="molecule type" value="Genomic_DNA"/>
</dbReference>
<name>A0ACC3AVP0_9EURO</name>
<evidence type="ECO:0000313" key="2">
    <source>
        <dbReference type="Proteomes" id="UP001177260"/>
    </source>
</evidence>
<keyword evidence="2" id="KW-1185">Reference proteome</keyword>
<gene>
    <name evidence="1" type="ORF">N8T08_008400</name>
</gene>
<organism evidence="1 2">
    <name type="scientific">Aspergillus melleus</name>
    <dbReference type="NCBI Taxonomy" id="138277"/>
    <lineage>
        <taxon>Eukaryota</taxon>
        <taxon>Fungi</taxon>
        <taxon>Dikarya</taxon>
        <taxon>Ascomycota</taxon>
        <taxon>Pezizomycotina</taxon>
        <taxon>Eurotiomycetes</taxon>
        <taxon>Eurotiomycetidae</taxon>
        <taxon>Eurotiales</taxon>
        <taxon>Aspergillaceae</taxon>
        <taxon>Aspergillus</taxon>
        <taxon>Aspergillus subgen. Circumdati</taxon>
    </lineage>
</organism>
<dbReference type="Proteomes" id="UP001177260">
    <property type="component" value="Unassembled WGS sequence"/>
</dbReference>
<sequence length="232" mass="27059">MLHDPTKITSIIDWQAIPIYPMFLVTHHPSLIDYDGPKPERFVQPELPENIGTMNAEDKKAAKELFLAQTLWLLYETQVYKEARDLTRAFQYRETLQAEILGLIGSIFDDGEAHVQQLLAATTEPSVWKRLVREDGDGNPIVPCPIQYSLRELERQNEEYTKWKREVERKASVLEEIGVYSGWNGAVSPGEYDEVVRRLDRAKKRFLDRESRSPEERALWQKAWPFKDKDNL</sequence>
<protein>
    <submittedName>
        <fullName evidence="1">Uncharacterized protein</fullName>
    </submittedName>
</protein>
<comment type="caution">
    <text evidence="1">The sequence shown here is derived from an EMBL/GenBank/DDBJ whole genome shotgun (WGS) entry which is preliminary data.</text>
</comment>
<accession>A0ACC3AVP0</accession>
<evidence type="ECO:0000313" key="1">
    <source>
        <dbReference type="EMBL" id="KAK1141887.1"/>
    </source>
</evidence>
<proteinExistence type="predicted"/>